<comment type="caution">
    <text evidence="1">The sequence shown here is derived from an EMBL/GenBank/DDBJ whole genome shotgun (WGS) entry which is preliminary data.</text>
</comment>
<accession>A0ABQ4X4M8</accession>
<sequence length="323" mass="38206">MENANPPLTLEYLAQQPFVTTHTELTARVNKLLEIRQKVDSLLFKTIKNLPSDLSDTEIFCPKERIKELEIRTQWRNDFEEELFKDMFPTKEELAYHIELLNELKPPFSTREPKIRRGGPWSLKIPCVIGTVYTGHTYIDLQSPINIMSRAHYNKIREKQFQARRNPFEPYKFCNFVGRARNMHIFIRSFIYVTSFVISEELDDVIDDRLSEVVLGKPFVQASKLTYDEALGLIRFAQRDDEVMFRMPQRTKVLDLVSPLEKDKFEAFFVDSLKIRKKGFKHVIEKRKGYYKACMNLGRTYKRDKETIERLKNNHVSIIKLTE</sequence>
<proteinExistence type="predicted"/>
<dbReference type="EMBL" id="BQNB010009175">
    <property type="protein sequence ID" value="GJS59806.1"/>
    <property type="molecule type" value="Genomic_DNA"/>
</dbReference>
<protein>
    <recommendedName>
        <fullName evidence="3">Protein kinase-like domain, concanavalin A-like lectin/glucanase domain protein</fullName>
    </recommendedName>
</protein>
<organism evidence="1 2">
    <name type="scientific">Tanacetum coccineum</name>
    <dbReference type="NCBI Taxonomy" id="301880"/>
    <lineage>
        <taxon>Eukaryota</taxon>
        <taxon>Viridiplantae</taxon>
        <taxon>Streptophyta</taxon>
        <taxon>Embryophyta</taxon>
        <taxon>Tracheophyta</taxon>
        <taxon>Spermatophyta</taxon>
        <taxon>Magnoliopsida</taxon>
        <taxon>eudicotyledons</taxon>
        <taxon>Gunneridae</taxon>
        <taxon>Pentapetalae</taxon>
        <taxon>asterids</taxon>
        <taxon>campanulids</taxon>
        <taxon>Asterales</taxon>
        <taxon>Asteraceae</taxon>
        <taxon>Asteroideae</taxon>
        <taxon>Anthemideae</taxon>
        <taxon>Anthemidinae</taxon>
        <taxon>Tanacetum</taxon>
    </lineage>
</organism>
<reference evidence="1" key="1">
    <citation type="journal article" date="2022" name="Int. J. Mol. Sci.">
        <title>Draft Genome of Tanacetum Coccineum: Genomic Comparison of Closely Related Tanacetum-Family Plants.</title>
        <authorList>
            <person name="Yamashiro T."/>
            <person name="Shiraishi A."/>
            <person name="Nakayama K."/>
            <person name="Satake H."/>
        </authorList>
    </citation>
    <scope>NUCLEOTIDE SEQUENCE</scope>
</reference>
<reference evidence="1" key="2">
    <citation type="submission" date="2022-01" db="EMBL/GenBank/DDBJ databases">
        <authorList>
            <person name="Yamashiro T."/>
            <person name="Shiraishi A."/>
            <person name="Satake H."/>
            <person name="Nakayama K."/>
        </authorList>
    </citation>
    <scope>NUCLEOTIDE SEQUENCE</scope>
</reference>
<keyword evidence="2" id="KW-1185">Reference proteome</keyword>
<evidence type="ECO:0000313" key="1">
    <source>
        <dbReference type="EMBL" id="GJS59806.1"/>
    </source>
</evidence>
<dbReference type="Proteomes" id="UP001151760">
    <property type="component" value="Unassembled WGS sequence"/>
</dbReference>
<evidence type="ECO:0000313" key="2">
    <source>
        <dbReference type="Proteomes" id="UP001151760"/>
    </source>
</evidence>
<gene>
    <name evidence="1" type="ORF">Tco_0654590</name>
</gene>
<evidence type="ECO:0008006" key="3">
    <source>
        <dbReference type="Google" id="ProtNLM"/>
    </source>
</evidence>
<name>A0ABQ4X4M8_9ASTR</name>